<evidence type="ECO:0008006" key="4">
    <source>
        <dbReference type="Google" id="ProtNLM"/>
    </source>
</evidence>
<dbReference type="Proteomes" id="UP000076761">
    <property type="component" value="Unassembled WGS sequence"/>
</dbReference>
<dbReference type="InterPro" id="IPR013940">
    <property type="entry name" value="Spo22/ZIP4/TEX11"/>
</dbReference>
<evidence type="ECO:0000313" key="2">
    <source>
        <dbReference type="EMBL" id="KZT24384.1"/>
    </source>
</evidence>
<reference evidence="2 3" key="1">
    <citation type="journal article" date="2016" name="Mol. Biol. Evol.">
        <title>Comparative Genomics of Early-Diverging Mushroom-Forming Fungi Provides Insights into the Origins of Lignocellulose Decay Capabilities.</title>
        <authorList>
            <person name="Nagy L.G."/>
            <person name="Riley R."/>
            <person name="Tritt A."/>
            <person name="Adam C."/>
            <person name="Daum C."/>
            <person name="Floudas D."/>
            <person name="Sun H."/>
            <person name="Yadav J.S."/>
            <person name="Pangilinan J."/>
            <person name="Larsson K.H."/>
            <person name="Matsuura K."/>
            <person name="Barry K."/>
            <person name="Labutti K."/>
            <person name="Kuo R."/>
            <person name="Ohm R.A."/>
            <person name="Bhattacharya S.S."/>
            <person name="Shirouzu T."/>
            <person name="Yoshinaga Y."/>
            <person name="Martin F.M."/>
            <person name="Grigoriev I.V."/>
            <person name="Hibbett D.S."/>
        </authorList>
    </citation>
    <scope>NUCLEOTIDE SEQUENCE [LARGE SCALE GENOMIC DNA]</scope>
    <source>
        <strain evidence="2 3">HHB14362 ss-1</strain>
    </source>
</reference>
<name>A0A165RX49_9AGAM</name>
<dbReference type="PANTHER" id="PTHR40375">
    <property type="entry name" value="SPORULATION-SPECIFIC PROTEIN 22"/>
    <property type="match status" value="1"/>
</dbReference>
<evidence type="ECO:0000313" key="3">
    <source>
        <dbReference type="Proteomes" id="UP000076761"/>
    </source>
</evidence>
<protein>
    <recommendedName>
        <fullName evidence="4">Protein ZIP4 homolog</fullName>
    </recommendedName>
</protein>
<organism evidence="2 3">
    <name type="scientific">Neolentinus lepideus HHB14362 ss-1</name>
    <dbReference type="NCBI Taxonomy" id="1314782"/>
    <lineage>
        <taxon>Eukaryota</taxon>
        <taxon>Fungi</taxon>
        <taxon>Dikarya</taxon>
        <taxon>Basidiomycota</taxon>
        <taxon>Agaricomycotina</taxon>
        <taxon>Agaricomycetes</taxon>
        <taxon>Gloeophyllales</taxon>
        <taxon>Gloeophyllaceae</taxon>
        <taxon>Neolentinus</taxon>
    </lineage>
</organism>
<dbReference type="Pfam" id="PF08631">
    <property type="entry name" value="SPO22"/>
    <property type="match status" value="1"/>
</dbReference>
<dbReference type="STRING" id="1314782.A0A165RX49"/>
<keyword evidence="3" id="KW-1185">Reference proteome</keyword>
<dbReference type="GO" id="GO:0051321">
    <property type="term" value="P:meiotic cell cycle"/>
    <property type="evidence" value="ECO:0007669"/>
    <property type="project" value="UniProtKB-KW"/>
</dbReference>
<dbReference type="OrthoDB" id="65716at2759"/>
<dbReference type="InterPro" id="IPR039057">
    <property type="entry name" value="Spo22/ZIP4"/>
</dbReference>
<dbReference type="PANTHER" id="PTHR40375:SF2">
    <property type="entry name" value="SPORULATION-SPECIFIC PROTEIN 22"/>
    <property type="match status" value="1"/>
</dbReference>
<dbReference type="AlphaFoldDB" id="A0A165RX49"/>
<keyword evidence="1" id="KW-0469">Meiosis</keyword>
<gene>
    <name evidence="2" type="ORF">NEOLEDRAFT_1163348</name>
</gene>
<sequence>MAENKKRSILNANLRELHQKITGLLLKTKPRLNDQRCTMDHMLVEELGQMAMLAESFIEQRPRSNKNWQDLADSLDQEGVALWNLSGTVHHEKEPDSDGRTLSAALKYAGYRLIEAGLESKPGLQTLLHMLQLASKVGSALSETGKRDTAARVLMSAAKYEELLRSADDQECGHTQGAAQATMIYYASRMEAAWREGNDGVAQFMLQKITDNESQLCLLQPLDRERIASKLLEIGKSFLRSLARDAGALDANAARESVAWLQKAFAMIEHLEDAASPGLPELKRSILRSLARAYFLSSSLEPENLNRAEASLNELITTLDSSAESGCPEYQQLRWMRIAVLKRQGATESMLMEAFRSIMDHSNLTDADLTDLLQELRTLHQHHALVTTIHQHALKRTLELDREHIIPSVDRLLLSLIHHCSKDQDHGRAMKDMSEAFTDLHNGDVKLPKVSTVASLTLLWQFGDRHYHAKRWSQAADWFLAGAHSIFSSMVRSTEAKCYRKAALSLIQGKEYARAYAAIRHCPKEESATHYVLFLTAVYQGLEEEATRAIKDMVNASDFDRKMLLLATQMAHEMDLKRLLLSVLEALLQTLKDGASIETEVEAITVIRCLVRLVLKLLCEPGANRKVLVQTLIRHLRLARSCCEKAVARKAGAMISKDLSWMWRAAYNCGVQGCSEWDSPEDTVSDLFDISRELLEIFCHATLVEADSDVYQYIVNASFAAISGRVFSTRQIISQAVTNRDDRLRTTVEAICDAKSRIKDILHKGLIRRDDDVLRVRSFLHVLRVFEVEMLCHLKDWNHLLDVVGEVATADALVANTFEAIADILWVEKDCPTEILFMALEAILHASLDRNSISVEKFARWLRAICTILLSRNTLADRLKAIGYVEQAATVLETHGSDQNSVVEIYPADERQWLLATAYNTGIECLQALSGFITNRPLISAHLCWTKQNGGLKPPLSSAALSLTANDARKRLYKPYSVAGLLT</sequence>
<dbReference type="InParanoid" id="A0A165RX49"/>
<dbReference type="EMBL" id="KV425578">
    <property type="protein sequence ID" value="KZT24384.1"/>
    <property type="molecule type" value="Genomic_DNA"/>
</dbReference>
<proteinExistence type="predicted"/>
<dbReference type="GO" id="GO:0090173">
    <property type="term" value="P:regulation of synaptonemal complex assembly"/>
    <property type="evidence" value="ECO:0007669"/>
    <property type="project" value="InterPro"/>
</dbReference>
<evidence type="ECO:0000256" key="1">
    <source>
        <dbReference type="ARBA" id="ARBA00023254"/>
    </source>
</evidence>
<accession>A0A165RX49</accession>